<dbReference type="SUPFAM" id="SSF51391">
    <property type="entry name" value="Thiamin phosphate synthase"/>
    <property type="match status" value="1"/>
</dbReference>
<proteinExistence type="predicted"/>
<dbReference type="InterPro" id="IPR013785">
    <property type="entry name" value="Aldolase_TIM"/>
</dbReference>
<dbReference type="CDD" id="cd00564">
    <property type="entry name" value="TMP_TenI"/>
    <property type="match status" value="1"/>
</dbReference>
<keyword evidence="3" id="KW-1185">Reference proteome</keyword>
<name>A0A1E3W006_9HYPH</name>
<dbReference type="EMBL" id="LPWG01000011">
    <property type="protein sequence ID" value="ODR99145.1"/>
    <property type="molecule type" value="Genomic_DNA"/>
</dbReference>
<organism evidence="2 3">
    <name type="scientific">Methyloceanibacter methanicus</name>
    <dbReference type="NCBI Taxonomy" id="1774968"/>
    <lineage>
        <taxon>Bacteria</taxon>
        <taxon>Pseudomonadati</taxon>
        <taxon>Pseudomonadota</taxon>
        <taxon>Alphaproteobacteria</taxon>
        <taxon>Hyphomicrobiales</taxon>
        <taxon>Hyphomicrobiaceae</taxon>
        <taxon>Methyloceanibacter</taxon>
    </lineage>
</organism>
<dbReference type="InterPro" id="IPR036206">
    <property type="entry name" value="ThiamineP_synth_sf"/>
</dbReference>
<evidence type="ECO:0000313" key="3">
    <source>
        <dbReference type="Proteomes" id="UP000094501"/>
    </source>
</evidence>
<dbReference type="GO" id="GO:0009228">
    <property type="term" value="P:thiamine biosynthetic process"/>
    <property type="evidence" value="ECO:0007669"/>
    <property type="project" value="UniProtKB-KW"/>
</dbReference>
<dbReference type="AlphaFoldDB" id="A0A1E3W006"/>
<feature type="domain" description="Thiamine phosphate synthase/TenI" evidence="1">
    <location>
        <begin position="48"/>
        <end position="167"/>
    </location>
</feature>
<dbReference type="Proteomes" id="UP000094501">
    <property type="component" value="Unassembled WGS sequence"/>
</dbReference>
<sequence>MQVAAPFTAKLESQLSQALSDVSPACVLICGAAEDLTPAALDGPIDRIQAAGAACLIENEIETAADLGADGVHIAADQILYAEARKVLGESANIGVGCGLVRHDAMAFAESGADYVAFGGPEGSDFEALSDTIAWWSEIFVVPSVAWDIADIAAAEHLTELGADFIAPPRTIWDSDAALDRLRDMDRAIGSIRRHA</sequence>
<accession>A0A1E3W006</accession>
<evidence type="ECO:0000313" key="2">
    <source>
        <dbReference type="EMBL" id="ODR99145.1"/>
    </source>
</evidence>
<dbReference type="Gene3D" id="3.20.20.70">
    <property type="entry name" value="Aldolase class I"/>
    <property type="match status" value="1"/>
</dbReference>
<dbReference type="Pfam" id="PF02581">
    <property type="entry name" value="TMP-TENI"/>
    <property type="match status" value="1"/>
</dbReference>
<gene>
    <name evidence="2" type="ORF">AUC68_03705</name>
</gene>
<dbReference type="STRING" id="1774968.AUC68_03705"/>
<comment type="caution">
    <text evidence="2">The sequence shown here is derived from an EMBL/GenBank/DDBJ whole genome shotgun (WGS) entry which is preliminary data.</text>
</comment>
<reference evidence="2 3" key="1">
    <citation type="journal article" date="2016" name="Environ. Microbiol.">
        <title>New Methyloceanibacter diversity from North Sea sediments includes methanotroph containing solely the soluble methane monooxygenase.</title>
        <authorList>
            <person name="Vekeman B."/>
            <person name="Kerckhof F.M."/>
            <person name="Cremers G."/>
            <person name="de Vos P."/>
            <person name="Vandamme P."/>
            <person name="Boon N."/>
            <person name="Op den Camp H.J."/>
            <person name="Heylen K."/>
        </authorList>
    </citation>
    <scope>NUCLEOTIDE SEQUENCE [LARGE SCALE GENOMIC DNA]</scope>
    <source>
        <strain evidence="2 3">R-67174</strain>
    </source>
</reference>
<evidence type="ECO:0000259" key="1">
    <source>
        <dbReference type="Pfam" id="PF02581"/>
    </source>
</evidence>
<protein>
    <recommendedName>
        <fullName evidence="1">Thiamine phosphate synthase/TenI domain-containing protein</fullName>
    </recommendedName>
</protein>
<dbReference type="InterPro" id="IPR022998">
    <property type="entry name" value="ThiamineP_synth_TenI"/>
</dbReference>